<organism evidence="1 2">
    <name type="scientific">Cupriavidus necator</name>
    <name type="common">Alcaligenes eutrophus</name>
    <name type="synonym">Ralstonia eutropha</name>
    <dbReference type="NCBI Taxonomy" id="106590"/>
    <lineage>
        <taxon>Bacteria</taxon>
        <taxon>Pseudomonadati</taxon>
        <taxon>Pseudomonadota</taxon>
        <taxon>Betaproteobacteria</taxon>
        <taxon>Burkholderiales</taxon>
        <taxon>Burkholderiaceae</taxon>
        <taxon>Cupriavidus</taxon>
    </lineage>
</organism>
<accession>A0A1U9UWI7</accession>
<reference evidence="2" key="1">
    <citation type="submission" date="2017-02" db="EMBL/GenBank/DDBJ databases">
        <title>Complete genome sequence of Cupriavidus necator strain NH9, a 3-chlorobenzoate degrader.</title>
        <authorList>
            <person name="Moriuchi R."/>
            <person name="Dohra H."/>
            <person name="Ogawa N."/>
        </authorList>
    </citation>
    <scope>NUCLEOTIDE SEQUENCE [LARGE SCALE GENOMIC DNA]</scope>
    <source>
        <strain evidence="2">NH9</strain>
    </source>
</reference>
<dbReference type="OrthoDB" id="8967064at2"/>
<dbReference type="RefSeq" id="WP_078199322.1">
    <property type="nucleotide sequence ID" value="NZ_CP017758.1"/>
</dbReference>
<dbReference type="EMBL" id="CP017758">
    <property type="protein sequence ID" value="AQV96929.1"/>
    <property type="molecule type" value="Genomic_DNA"/>
</dbReference>
<name>A0A1U9UWI7_CUPNE</name>
<sequence>MQEQIASKKQTVLAAIPEECRESLDCIGAGLDRVMALLEVESECSEACHGIRCLVGMIKAKLEQTAGELCPRE</sequence>
<evidence type="ECO:0000313" key="2">
    <source>
        <dbReference type="Proteomes" id="UP000189627"/>
    </source>
</evidence>
<dbReference type="AlphaFoldDB" id="A0A1U9UWI7"/>
<dbReference type="KEGG" id="cuh:BJN34_24010"/>
<protein>
    <submittedName>
        <fullName evidence="1">DUF1484 domain-containing protein</fullName>
    </submittedName>
</protein>
<gene>
    <name evidence="1" type="ORF">BJN34_24010</name>
</gene>
<evidence type="ECO:0000313" key="1">
    <source>
        <dbReference type="EMBL" id="AQV96929.1"/>
    </source>
</evidence>
<proteinExistence type="predicted"/>
<dbReference type="Proteomes" id="UP000189627">
    <property type="component" value="Chromosome 2"/>
</dbReference>